<comment type="cofactor">
    <cofactor evidence="1">
        <name>Mg(2+)</name>
        <dbReference type="ChEBI" id="CHEBI:18420"/>
    </cofactor>
</comment>
<protein>
    <recommendedName>
        <fullName evidence="10">YdiU family protein</fullName>
    </recommendedName>
</protein>
<gene>
    <name evidence="9" type="ORF">METZ01_LOCUS295207</name>
</gene>
<reference evidence="9" key="1">
    <citation type="submission" date="2018-05" db="EMBL/GenBank/DDBJ databases">
        <authorList>
            <person name="Lanie J.A."/>
            <person name="Ng W.-L."/>
            <person name="Kazmierczak K.M."/>
            <person name="Andrzejewski T.M."/>
            <person name="Davidsen T.M."/>
            <person name="Wayne K.J."/>
            <person name="Tettelin H."/>
            <person name="Glass J.I."/>
            <person name="Rusch D."/>
            <person name="Podicherti R."/>
            <person name="Tsui H.-C.T."/>
            <person name="Winkler M.E."/>
        </authorList>
    </citation>
    <scope>NUCLEOTIDE SEQUENCE</scope>
</reference>
<keyword evidence="6" id="KW-0547">Nucleotide-binding</keyword>
<sequence length="376" mass="40989">MPEPIEFDNSYCRLPHSFYSHQGPAPVSAPSIIALNKLLAKELGIGYQFLSSPDGLNMLSGNSIVEGSRPIATVYAGYQFGNWNPQLGDGRAILLGEVISEAGHRFDLQLKGSGPTLYSRGGDGRAPLGPILREYIVSEAMHNLGIPTTRSLAAVSTGDPVQRETLEPGAILTRIASSHIRFGTFQYFAAKGDIEELTMLADHVISRHFPGALESTNPYLALLDNIMKKIALLVAKWQAIGFIHGVMNTDNMLVCGETVDYGPCAFMDEFDPRKVLSSIDSAGRYAYQNQPGIAQWNLMTFAQALLPLLADTQDEAIDLAKNILEGFPQEYADQYNSLMARKIGLSSDNPSAADLVTSLLQILQSQNLDYTLAFRS</sequence>
<accession>A0A382M0G9</accession>
<evidence type="ECO:0000256" key="5">
    <source>
        <dbReference type="ARBA" id="ARBA00022723"/>
    </source>
</evidence>
<comment type="similarity">
    <text evidence="2">Belongs to the SELO family.</text>
</comment>
<keyword evidence="4" id="KW-0548">Nucleotidyltransferase</keyword>
<feature type="non-terminal residue" evidence="9">
    <location>
        <position position="376"/>
    </location>
</feature>
<keyword evidence="3" id="KW-0808">Transferase</keyword>
<evidence type="ECO:0000256" key="2">
    <source>
        <dbReference type="ARBA" id="ARBA00009747"/>
    </source>
</evidence>
<organism evidence="9">
    <name type="scientific">marine metagenome</name>
    <dbReference type="NCBI Taxonomy" id="408172"/>
    <lineage>
        <taxon>unclassified sequences</taxon>
        <taxon>metagenomes</taxon>
        <taxon>ecological metagenomes</taxon>
    </lineage>
</organism>
<evidence type="ECO:0000313" key="9">
    <source>
        <dbReference type="EMBL" id="SVC42353.1"/>
    </source>
</evidence>
<dbReference type="GO" id="GO:0070733">
    <property type="term" value="F:AMPylase activity"/>
    <property type="evidence" value="ECO:0007669"/>
    <property type="project" value="TreeGrafter"/>
</dbReference>
<evidence type="ECO:0000256" key="3">
    <source>
        <dbReference type="ARBA" id="ARBA00022679"/>
    </source>
</evidence>
<evidence type="ECO:0008006" key="10">
    <source>
        <dbReference type="Google" id="ProtNLM"/>
    </source>
</evidence>
<dbReference type="PANTHER" id="PTHR32057">
    <property type="entry name" value="PROTEIN ADENYLYLTRANSFERASE SELO, MITOCHONDRIAL"/>
    <property type="match status" value="1"/>
</dbReference>
<keyword evidence="8" id="KW-0460">Magnesium</keyword>
<dbReference type="HAMAP" id="MF_00692">
    <property type="entry name" value="SelO"/>
    <property type="match status" value="1"/>
</dbReference>
<evidence type="ECO:0000256" key="8">
    <source>
        <dbReference type="ARBA" id="ARBA00022842"/>
    </source>
</evidence>
<evidence type="ECO:0000256" key="4">
    <source>
        <dbReference type="ARBA" id="ARBA00022695"/>
    </source>
</evidence>
<dbReference type="Pfam" id="PF02696">
    <property type="entry name" value="SelO"/>
    <property type="match status" value="1"/>
</dbReference>
<dbReference type="GO" id="GO:0046872">
    <property type="term" value="F:metal ion binding"/>
    <property type="evidence" value="ECO:0007669"/>
    <property type="project" value="UniProtKB-KW"/>
</dbReference>
<proteinExistence type="inferred from homology"/>
<name>A0A382M0G9_9ZZZZ</name>
<dbReference type="PANTHER" id="PTHR32057:SF14">
    <property type="entry name" value="PROTEIN ADENYLYLTRANSFERASE SELO, MITOCHONDRIAL"/>
    <property type="match status" value="1"/>
</dbReference>
<dbReference type="NCBIfam" id="NF000658">
    <property type="entry name" value="PRK00029.1"/>
    <property type="match status" value="1"/>
</dbReference>
<dbReference type="GO" id="GO:0005524">
    <property type="term" value="F:ATP binding"/>
    <property type="evidence" value="ECO:0007669"/>
    <property type="project" value="UniProtKB-KW"/>
</dbReference>
<dbReference type="InterPro" id="IPR003846">
    <property type="entry name" value="SelO"/>
</dbReference>
<evidence type="ECO:0000256" key="1">
    <source>
        <dbReference type="ARBA" id="ARBA00001946"/>
    </source>
</evidence>
<keyword evidence="5" id="KW-0479">Metal-binding</keyword>
<evidence type="ECO:0000256" key="7">
    <source>
        <dbReference type="ARBA" id="ARBA00022840"/>
    </source>
</evidence>
<dbReference type="EMBL" id="UINC01090424">
    <property type="protein sequence ID" value="SVC42353.1"/>
    <property type="molecule type" value="Genomic_DNA"/>
</dbReference>
<dbReference type="AlphaFoldDB" id="A0A382M0G9"/>
<evidence type="ECO:0000256" key="6">
    <source>
        <dbReference type="ARBA" id="ARBA00022741"/>
    </source>
</evidence>
<keyword evidence="7" id="KW-0067">ATP-binding</keyword>